<dbReference type="InterPro" id="IPR028325">
    <property type="entry name" value="VG_K_chnl"/>
</dbReference>
<dbReference type="InterPro" id="IPR027359">
    <property type="entry name" value="Volt_channel_dom_sf"/>
</dbReference>
<evidence type="ECO:0000256" key="5">
    <source>
        <dbReference type="ARBA" id="ARBA00022826"/>
    </source>
</evidence>
<evidence type="ECO:0000256" key="11">
    <source>
        <dbReference type="ARBA" id="ARBA00023303"/>
    </source>
</evidence>
<keyword evidence="4" id="KW-0812">Transmembrane</keyword>
<accession>K1S0S1</accession>
<keyword evidence="11" id="KW-0407">Ion channel</keyword>
<keyword evidence="9" id="KW-0406">Ion transport</keyword>
<dbReference type="SMART" id="SM00225">
    <property type="entry name" value="BTB"/>
    <property type="match status" value="2"/>
</dbReference>
<dbReference type="Pfam" id="PF02214">
    <property type="entry name" value="BTB_2"/>
    <property type="match status" value="2"/>
</dbReference>
<dbReference type="InterPro" id="IPR011333">
    <property type="entry name" value="SKP1/BTB/POZ_sf"/>
</dbReference>
<dbReference type="Gene3D" id="3.30.710.10">
    <property type="entry name" value="Potassium Channel Kv1.1, Chain A"/>
    <property type="match status" value="2"/>
</dbReference>
<dbReference type="InterPro" id="IPR000210">
    <property type="entry name" value="BTB/POZ_dom"/>
</dbReference>
<dbReference type="PANTHER" id="PTHR11537:SF113">
    <property type="entry name" value="POTASSIUM VOLTAGE-GATED CHANNEL PROTEIN SHAKER"/>
    <property type="match status" value="1"/>
</dbReference>
<evidence type="ECO:0000256" key="1">
    <source>
        <dbReference type="ARBA" id="ARBA00004141"/>
    </source>
</evidence>
<dbReference type="SUPFAM" id="SSF54695">
    <property type="entry name" value="POZ domain"/>
    <property type="match status" value="2"/>
</dbReference>
<evidence type="ECO:0000256" key="9">
    <source>
        <dbReference type="ARBA" id="ARBA00023065"/>
    </source>
</evidence>
<dbReference type="EMBL" id="JH818113">
    <property type="protein sequence ID" value="EKC40841.1"/>
    <property type="molecule type" value="Genomic_DNA"/>
</dbReference>
<dbReference type="GO" id="GO:0051260">
    <property type="term" value="P:protein homooligomerization"/>
    <property type="evidence" value="ECO:0007669"/>
    <property type="project" value="InterPro"/>
</dbReference>
<dbReference type="PRINTS" id="PR01496">
    <property type="entry name" value="SHAKERCHANEL"/>
</dbReference>
<evidence type="ECO:0000313" key="13">
    <source>
        <dbReference type="EMBL" id="EKC40841.1"/>
    </source>
</evidence>
<dbReference type="GO" id="GO:0001508">
    <property type="term" value="P:action potential"/>
    <property type="evidence" value="ECO:0007669"/>
    <property type="project" value="TreeGrafter"/>
</dbReference>
<evidence type="ECO:0000256" key="4">
    <source>
        <dbReference type="ARBA" id="ARBA00022692"/>
    </source>
</evidence>
<proteinExistence type="predicted"/>
<feature type="domain" description="BTB" evidence="12">
    <location>
        <begin position="413"/>
        <end position="513"/>
    </location>
</feature>
<dbReference type="Gene3D" id="1.20.120.350">
    <property type="entry name" value="Voltage-gated potassium channels. Chain C"/>
    <property type="match status" value="2"/>
</dbReference>
<evidence type="ECO:0000256" key="10">
    <source>
        <dbReference type="ARBA" id="ARBA00023136"/>
    </source>
</evidence>
<keyword evidence="8" id="KW-1133">Transmembrane helix</keyword>
<protein>
    <submittedName>
        <fullName evidence="13">Potassium voltage-gated channel subfamily A member 1</fullName>
    </submittedName>
</protein>
<keyword evidence="6" id="KW-0851">Voltage-gated channel</keyword>
<comment type="subcellular location">
    <subcellularLocation>
        <location evidence="1">Membrane</location>
        <topology evidence="1">Multi-pass membrane protein</topology>
    </subcellularLocation>
</comment>
<reference evidence="13" key="1">
    <citation type="journal article" date="2012" name="Nature">
        <title>The oyster genome reveals stress adaptation and complexity of shell formation.</title>
        <authorList>
            <person name="Zhang G."/>
            <person name="Fang X."/>
            <person name="Guo X."/>
            <person name="Li L."/>
            <person name="Luo R."/>
            <person name="Xu F."/>
            <person name="Yang P."/>
            <person name="Zhang L."/>
            <person name="Wang X."/>
            <person name="Qi H."/>
            <person name="Xiong Z."/>
            <person name="Que H."/>
            <person name="Xie Y."/>
            <person name="Holland P.W."/>
            <person name="Paps J."/>
            <person name="Zhu Y."/>
            <person name="Wu F."/>
            <person name="Chen Y."/>
            <person name="Wang J."/>
            <person name="Peng C."/>
            <person name="Meng J."/>
            <person name="Yang L."/>
            <person name="Liu J."/>
            <person name="Wen B."/>
            <person name="Zhang N."/>
            <person name="Huang Z."/>
            <person name="Zhu Q."/>
            <person name="Feng Y."/>
            <person name="Mount A."/>
            <person name="Hedgecock D."/>
            <person name="Xu Z."/>
            <person name="Liu Y."/>
            <person name="Domazet-Loso T."/>
            <person name="Du Y."/>
            <person name="Sun X."/>
            <person name="Zhang S."/>
            <person name="Liu B."/>
            <person name="Cheng P."/>
            <person name="Jiang X."/>
            <person name="Li J."/>
            <person name="Fan D."/>
            <person name="Wang W."/>
            <person name="Fu W."/>
            <person name="Wang T."/>
            <person name="Wang B."/>
            <person name="Zhang J."/>
            <person name="Peng Z."/>
            <person name="Li Y."/>
            <person name="Li N."/>
            <person name="Wang J."/>
            <person name="Chen M."/>
            <person name="He Y."/>
            <person name="Tan F."/>
            <person name="Song X."/>
            <person name="Zheng Q."/>
            <person name="Huang R."/>
            <person name="Yang H."/>
            <person name="Du X."/>
            <person name="Chen L."/>
            <person name="Yang M."/>
            <person name="Gaffney P.M."/>
            <person name="Wang S."/>
            <person name="Luo L."/>
            <person name="She Z."/>
            <person name="Ming Y."/>
            <person name="Huang W."/>
            <person name="Zhang S."/>
            <person name="Huang B."/>
            <person name="Zhang Y."/>
            <person name="Qu T."/>
            <person name="Ni P."/>
            <person name="Miao G."/>
            <person name="Wang J."/>
            <person name="Wang Q."/>
            <person name="Steinberg C.E."/>
            <person name="Wang H."/>
            <person name="Li N."/>
            <person name="Qian L."/>
            <person name="Zhang G."/>
            <person name="Li Y."/>
            <person name="Yang H."/>
            <person name="Liu X."/>
            <person name="Wang J."/>
            <person name="Yin Y."/>
            <person name="Wang J."/>
        </authorList>
    </citation>
    <scope>NUCLEOTIDE SEQUENCE [LARGE SCALE GENOMIC DNA]</scope>
    <source>
        <strain evidence="13">05x7-T-G4-1.051#20</strain>
    </source>
</reference>
<keyword evidence="3" id="KW-0633">Potassium transport</keyword>
<keyword evidence="2" id="KW-0813">Transport</keyword>
<evidence type="ECO:0000256" key="8">
    <source>
        <dbReference type="ARBA" id="ARBA00022989"/>
    </source>
</evidence>
<keyword evidence="5" id="KW-0631">Potassium channel</keyword>
<dbReference type="Gene3D" id="1.10.287.70">
    <property type="match status" value="2"/>
</dbReference>
<dbReference type="InterPro" id="IPR003972">
    <property type="entry name" value="K_chnl_volt-dep_Kv1"/>
</dbReference>
<organism evidence="13">
    <name type="scientific">Magallana gigas</name>
    <name type="common">Pacific oyster</name>
    <name type="synonym">Crassostrea gigas</name>
    <dbReference type="NCBI Taxonomy" id="29159"/>
    <lineage>
        <taxon>Eukaryota</taxon>
        <taxon>Metazoa</taxon>
        <taxon>Spiralia</taxon>
        <taxon>Lophotrochozoa</taxon>
        <taxon>Mollusca</taxon>
        <taxon>Bivalvia</taxon>
        <taxon>Autobranchia</taxon>
        <taxon>Pteriomorphia</taxon>
        <taxon>Ostreida</taxon>
        <taxon>Ostreoidea</taxon>
        <taxon>Ostreidae</taxon>
        <taxon>Magallana</taxon>
    </lineage>
</organism>
<dbReference type="PANTHER" id="PTHR11537">
    <property type="entry name" value="VOLTAGE-GATED POTASSIUM CHANNEL"/>
    <property type="match status" value="1"/>
</dbReference>
<feature type="domain" description="BTB" evidence="12">
    <location>
        <begin position="76"/>
        <end position="176"/>
    </location>
</feature>
<evidence type="ECO:0000256" key="7">
    <source>
        <dbReference type="ARBA" id="ARBA00022958"/>
    </source>
</evidence>
<dbReference type="AlphaFoldDB" id="K1S0S1"/>
<evidence type="ECO:0000259" key="12">
    <source>
        <dbReference type="SMART" id="SM00225"/>
    </source>
</evidence>
<dbReference type="GO" id="GO:0008076">
    <property type="term" value="C:voltage-gated potassium channel complex"/>
    <property type="evidence" value="ECO:0007669"/>
    <property type="project" value="InterPro"/>
</dbReference>
<dbReference type="Pfam" id="PF00520">
    <property type="entry name" value="Ion_trans"/>
    <property type="match status" value="2"/>
</dbReference>
<sequence length="807" mass="92308">MAVVSIMNNQSRYRRPISRPDRLNESDGDLWLFQSPDSGRKFRDSDGSDNELALEDLVTCCVDGSSPHSCSLQTCERVTINVSGQYYETWASILNKHPTTLLGNPRKRIRFFDKDRGEYFFDRHRPTFESIFNYYQYGGKLRRPEPVPDDIFLRELDFYQIEKEKIELYKKEEGYVSEKMVLPENPCKRKIWLLMEYPETSFAAYVIAIVSVVITVLSIILFCVETVPWLSSHDCVNGKPNFADPYFILETLCTAWFTYEVFIRLFSCPSKIKYFKDFQNLVDITAVIPYYVTLSNLLSPDGCDGDSAGTSLAFLRVIRLVRIFKLTKHSAGLQVLILTFKASIEGLLLFLVALFVCILLFSSAIYFAELSQPDSQITSIPDAFWWAVITMEDLVTCCVDGSSPHSCSLQTCERVTINVSGQYYETWASILNKHPTTLLGNPRKRIRFFDKDRGEYFFDRHRPTFESIFNYYQYGGKLRRPEPVPDDIFLRELDFYQIEKEKIELYKKEEGYVSEKMVLPENPCKRKIWLLMEYPETSFAAYVIAIVSVVITVLSIILFCVETVPWLSSHDCVNGKPNFADPYFILETLCTAWFTYEVFIRLFSCPSKIKYFKDFQNLVDITAVIPYYVTLSNLLSPDGCDGDSAGTSLAFLRVIRLVRIFKLTKHSAGLQVLILTFKASIEGLLLFLVALFVCILLFSSAIYFAELSQPDSQITSIPDAFWWAVITMTTVGYGDKYPVGILGKIIGSIAALTGVLTLAIPVPIITENFNKFYAHKTGRVKQALIRYLVIKKSVVVWVGLVAYIAAY</sequence>
<dbReference type="SUPFAM" id="SSF81324">
    <property type="entry name" value="Voltage-gated potassium channels"/>
    <property type="match status" value="2"/>
</dbReference>
<evidence type="ECO:0000256" key="3">
    <source>
        <dbReference type="ARBA" id="ARBA00022538"/>
    </source>
</evidence>
<keyword evidence="7" id="KW-0630">Potassium</keyword>
<keyword evidence="10" id="KW-0472">Membrane</keyword>
<dbReference type="InterPro" id="IPR003131">
    <property type="entry name" value="T1-type_BTB"/>
</dbReference>
<dbReference type="InterPro" id="IPR003968">
    <property type="entry name" value="K_chnl_volt-dep_Kv"/>
</dbReference>
<dbReference type="FunFam" id="1.10.287.70:FF:000002">
    <property type="entry name" value="Potassium voltage-gated channel subfamily a member"/>
    <property type="match status" value="1"/>
</dbReference>
<name>K1S0S1_MAGGI</name>
<dbReference type="InParanoid" id="K1S0S1"/>
<dbReference type="FunFam" id="1.20.120.350:FF:000074">
    <property type="entry name" value="SHaW family of potassium channels"/>
    <property type="match status" value="2"/>
</dbReference>
<evidence type="ECO:0000256" key="2">
    <source>
        <dbReference type="ARBA" id="ARBA00022448"/>
    </source>
</evidence>
<dbReference type="HOGENOM" id="CLU_349255_0_0_1"/>
<dbReference type="PRINTS" id="PR00169">
    <property type="entry name" value="KCHANNEL"/>
</dbReference>
<dbReference type="GO" id="GO:0005251">
    <property type="term" value="F:delayed rectifier potassium channel activity"/>
    <property type="evidence" value="ECO:0007669"/>
    <property type="project" value="TreeGrafter"/>
</dbReference>
<dbReference type="InterPro" id="IPR005821">
    <property type="entry name" value="Ion_trans_dom"/>
</dbReference>
<dbReference type="PRINTS" id="PR01491">
    <property type="entry name" value="KVCHANNEL"/>
</dbReference>
<evidence type="ECO:0000256" key="6">
    <source>
        <dbReference type="ARBA" id="ARBA00022882"/>
    </source>
</evidence>
<gene>
    <name evidence="13" type="ORF">CGI_10026528</name>
</gene>